<dbReference type="PIRSF" id="PIRSF038980">
    <property type="entry name" value="A2M_bac"/>
    <property type="match status" value="1"/>
</dbReference>
<feature type="signal peptide" evidence="3">
    <location>
        <begin position="1"/>
        <end position="25"/>
    </location>
</feature>
<dbReference type="EMBL" id="JAUSVV010000021">
    <property type="protein sequence ID" value="MDQ0445128.1"/>
    <property type="molecule type" value="Genomic_DNA"/>
</dbReference>
<dbReference type="PANTHER" id="PTHR40094:SF1">
    <property type="entry name" value="UBIQUITIN DOMAIN-CONTAINING PROTEIN"/>
    <property type="match status" value="1"/>
</dbReference>
<dbReference type="InterPro" id="IPR041203">
    <property type="entry name" value="Bact_A2M_MG5"/>
</dbReference>
<evidence type="ECO:0000259" key="5">
    <source>
        <dbReference type="SMART" id="SM01360"/>
    </source>
</evidence>
<dbReference type="Gene3D" id="1.25.40.10">
    <property type="entry name" value="Tetratricopeptide repeat domain"/>
    <property type="match status" value="1"/>
</dbReference>
<dbReference type="PANTHER" id="PTHR40094">
    <property type="entry name" value="ALPHA-2-MACROGLOBULIN HOMOLOG"/>
    <property type="match status" value="1"/>
</dbReference>
<dbReference type="Gene3D" id="2.60.40.1930">
    <property type="match status" value="1"/>
</dbReference>
<dbReference type="CDD" id="cd02891">
    <property type="entry name" value="A2M_like"/>
    <property type="match status" value="1"/>
</dbReference>
<dbReference type="InterPro" id="IPR008930">
    <property type="entry name" value="Terpenoid_cyclase/PrenylTrfase"/>
</dbReference>
<evidence type="ECO:0000313" key="6">
    <source>
        <dbReference type="EMBL" id="MDQ0445128.1"/>
    </source>
</evidence>
<dbReference type="InterPro" id="IPR002890">
    <property type="entry name" value="MG2"/>
</dbReference>
<organism evidence="6 7">
    <name type="scientific">Methylobacterium persicinum</name>
    <dbReference type="NCBI Taxonomy" id="374426"/>
    <lineage>
        <taxon>Bacteria</taxon>
        <taxon>Pseudomonadati</taxon>
        <taxon>Pseudomonadota</taxon>
        <taxon>Alphaproteobacteria</taxon>
        <taxon>Hyphomicrobiales</taxon>
        <taxon>Methylobacteriaceae</taxon>
        <taxon>Methylobacterium</taxon>
    </lineage>
</organism>
<keyword evidence="7" id="KW-1185">Reference proteome</keyword>
<dbReference type="Proteomes" id="UP001236369">
    <property type="component" value="Unassembled WGS sequence"/>
</dbReference>
<proteinExistence type="inferred from homology"/>
<name>A0ABU0HS13_9HYPH</name>
<dbReference type="InterPro" id="IPR047565">
    <property type="entry name" value="Alpha-macroglob_thiol-ester_cl"/>
</dbReference>
<evidence type="ECO:0000256" key="2">
    <source>
        <dbReference type="ARBA" id="ARBA00022729"/>
    </source>
</evidence>
<dbReference type="RefSeq" id="WP_370877622.1">
    <property type="nucleotide sequence ID" value="NZ_BPQX01000032.1"/>
</dbReference>
<dbReference type="InterPro" id="IPR041246">
    <property type="entry name" value="Bact_MG10"/>
</dbReference>
<dbReference type="SUPFAM" id="SSF48239">
    <property type="entry name" value="Terpenoid cyclases/Protein prenyltransferases"/>
    <property type="match status" value="1"/>
</dbReference>
<evidence type="ECO:0000256" key="1">
    <source>
        <dbReference type="ARBA" id="ARBA00010556"/>
    </source>
</evidence>
<dbReference type="InterPro" id="IPR026284">
    <property type="entry name" value="A2MG_proteobact"/>
</dbReference>
<dbReference type="InterPro" id="IPR049120">
    <property type="entry name" value="A2M_bMG2"/>
</dbReference>
<dbReference type="InterPro" id="IPR011625">
    <property type="entry name" value="A2M_N_BRD"/>
</dbReference>
<dbReference type="Pfam" id="PF07703">
    <property type="entry name" value="A2M_BRD"/>
    <property type="match status" value="1"/>
</dbReference>
<dbReference type="InterPro" id="IPR001599">
    <property type="entry name" value="Macroglobln_a2"/>
</dbReference>
<dbReference type="Pfam" id="PF21142">
    <property type="entry name" value="A2M_bMG2"/>
    <property type="match status" value="1"/>
</dbReference>
<dbReference type="Pfam" id="PF17962">
    <property type="entry name" value="bMG6"/>
    <property type="match status" value="1"/>
</dbReference>
<evidence type="ECO:0000313" key="7">
    <source>
        <dbReference type="Proteomes" id="UP001236369"/>
    </source>
</evidence>
<dbReference type="SMART" id="SM01359">
    <property type="entry name" value="A2M_N_2"/>
    <property type="match status" value="1"/>
</dbReference>
<feature type="domain" description="Alpha-2-macroglobulin" evidence="5">
    <location>
        <begin position="1098"/>
        <end position="1187"/>
    </location>
</feature>
<accession>A0ABU0HS13</accession>
<feature type="chain" id="PRO_5047374943" evidence="3">
    <location>
        <begin position="26"/>
        <end position="1775"/>
    </location>
</feature>
<sequence length="1775" mass="185158">MARGWIQAVAGGLAVLLMAAAPVAAQPKPPAKAPVATPAAAPVQKTFSRLTLASDAVRLDAALKAEAPTPLPPAAQSRRKGEALLQAEKPVEALPPLAAAVAADPADPANWRAYARAAQSAAGETEENDDQGRARLRGRAQAAAYRAYERARTAPEAAEALALLGEVAAAQEEWRPALDAYAASLALNDDAPVRETYEALRAEHGFRILTYTVDSDAAAPRLCFTFSEVVAPKADFTPFVAVTGSASAAVTGEGSQVCVDGLKHGSRYAVVLRPGLPSSVGETLPKAADYEIYVRDRAPQARFTGRNYVLPRTGQAGLPIVSVNAPKLDLEVLRIGDRGLLPTLRSEDFLGQLSGATAKAIAAQKGVRVWKGSLDTAKAEINQESVTAFPVLRAVGKLEPGVYVMVARPSGTAPADEDGGYEQQATQWFVVSDLGLTATKGRDGVHVVLRSLGTAQPMEGAEIRLVARDNEVLATRRTDAEGHAAFEGGLGRGEGGGAPSLVVAQSGDDYGFLDLDQGAFDLTDRGVKGRPEGGGLDAYLFTERGVYRSGETVQIAALLRNARGDAVADLPLTLVVKRPDGVEYRRASVPDQGFGGRAYALPLLSGTMHGTWRITAYTDPKAPPLGEASFLVEDYVPERLDVTLTPAAASLKRGEPAGVKIAARYLYGAPGAGLGVSGSVTVQAASGNGIPGLDGFTVGLDDEAVEATTRDLSALAVTDAQGMASVSVPVPDVTAPRPLEAKVTLAVGEPGGRALSRSLTLPILPAGPVLAVRKTFADLKEGDLAGFDVVLATPDGRRLTRSGVTWTLSRVERTYQWYRADGRWSFEAGKTTKRVASGSVDLAAGAPGRIQAPVGLGAYRLDVSAPGLPQAAASLGFDVGWAGSETAQAPDLLDLTLDKAAYEAGETIHARLGPKFAGQASVMVVSDRVHEIREVSVAAGGTTVSLPVEADWGAGAYLVATAYRPLDQAARRQPGRALGLAWFSVDRDRRALAVSVAAPGKARPRQDLTLPVTVAGLAPGEEARVTVALVDVGILNLTRYAAPDPTRYFLGQRALGTEFRDVYGYLIDGMQGSAGAIRSGGDAGGAEFADAPPTEAPLALFSGVVKVGPDGKASVTFPLPAFNGTGRVMVTAWSGTRVGQAQADVTIRDPVVVSATLPRFLDIGDRSRLFVALDNVEGPAGTYTAEIVPTGPVRAEGQGQVQGQAQGREQALRSTLRLEAGGKASLTVPLTATAPGTGRIDIALSGPGLASPLSQSLSLGVAPGTGALLRRQVRSLAPGESLTLAADLLADVIPGTGRVSLSASALPGVDVAALLQALDRYPYGCSEQVVSRAMPLLSVDRLAGRDRLALEPDADGRVREAIERVLSRQDSSGDFGLWSAEGSNDLWLDAYVTDFLTRARERHFAVPQGPFALALDRLRNAVANASEVRDGGADIAYAAYVLARNGRPVMGDLRYLADSKLSEIKTSLGRAQIAAALALLGDRGRAGKAMESALSLLTSERDKGSYRADYGSRLRDGAGLIALAAEMGLSAAALAPAATIVGQERADNRPTSTQENAWMVMAAEGLAERGKGLSFTLDGAALPGPLARTYGEADLAAGDKVLVNTGGAPVQVAIGVSGNPVTPEPAESRGYTVERSLHRLDGSVIDPAAIRQNDRLVVVLKVTEAKAESARLLLVDRLPAGLEIDNPKLLDADALQGLAFAKSDVQPVHTEFRDDRFVAAYTRDPSQPAFFTVAYAVRAVSPGTYVHPGATVEDMYRPARYGRTATGSLTVGEGR</sequence>
<dbReference type="InterPro" id="IPR051802">
    <property type="entry name" value="YfhM-like"/>
</dbReference>
<dbReference type="SMART" id="SM01419">
    <property type="entry name" value="Thiol-ester_cl"/>
    <property type="match status" value="1"/>
</dbReference>
<evidence type="ECO:0000259" key="4">
    <source>
        <dbReference type="SMART" id="SM01359"/>
    </source>
</evidence>
<dbReference type="Gene3D" id="1.50.10.20">
    <property type="match status" value="1"/>
</dbReference>
<gene>
    <name evidence="6" type="ORF">QO016_004655</name>
</gene>
<keyword evidence="2 3" id="KW-0732">Signal</keyword>
<comment type="similarity">
    <text evidence="1">Belongs to the protease inhibitor I39 (alpha-2-macroglobulin) family. Bacterial alpha-2-macroglobulin subfamily.</text>
</comment>
<dbReference type="Pfam" id="PF17973">
    <property type="entry name" value="bMG10"/>
    <property type="match status" value="1"/>
</dbReference>
<dbReference type="Pfam" id="PF17972">
    <property type="entry name" value="bMG5"/>
    <property type="match status" value="1"/>
</dbReference>
<feature type="domain" description="Alpha-2-macroglobulin bait region" evidence="4">
    <location>
        <begin position="893"/>
        <end position="1037"/>
    </location>
</feature>
<dbReference type="SMART" id="SM01360">
    <property type="entry name" value="A2M"/>
    <property type="match status" value="1"/>
</dbReference>
<dbReference type="Pfam" id="PF01835">
    <property type="entry name" value="MG2"/>
    <property type="match status" value="1"/>
</dbReference>
<reference evidence="6 7" key="1">
    <citation type="submission" date="2023-07" db="EMBL/GenBank/DDBJ databases">
        <title>Genomic Encyclopedia of Type Strains, Phase IV (KMG-IV): sequencing the most valuable type-strain genomes for metagenomic binning, comparative biology and taxonomic classification.</title>
        <authorList>
            <person name="Goeker M."/>
        </authorList>
    </citation>
    <scope>NUCLEOTIDE SEQUENCE [LARGE SCALE GENOMIC DNA]</scope>
    <source>
        <strain evidence="6 7">DSM 19562</strain>
    </source>
</reference>
<dbReference type="InterPro" id="IPR021868">
    <property type="entry name" value="Alpha_2_Macroglob_MG3"/>
</dbReference>
<protein>
    <submittedName>
        <fullName evidence="6">Uncharacterized protein YfaS (Alpha-2-macroglobulin family)</fullName>
    </submittedName>
</protein>
<evidence type="ECO:0000256" key="3">
    <source>
        <dbReference type="SAM" id="SignalP"/>
    </source>
</evidence>
<dbReference type="InterPro" id="IPR041462">
    <property type="entry name" value="Bact_A2M_MG6"/>
</dbReference>
<dbReference type="Pfam" id="PF11974">
    <property type="entry name" value="bMG3"/>
    <property type="match status" value="1"/>
</dbReference>
<comment type="caution">
    <text evidence="6">The sequence shown here is derived from an EMBL/GenBank/DDBJ whole genome shotgun (WGS) entry which is preliminary data.</text>
</comment>
<dbReference type="InterPro" id="IPR011990">
    <property type="entry name" value="TPR-like_helical_dom_sf"/>
</dbReference>